<organism evidence="1">
    <name type="scientific">Bellilinea caldifistulae</name>
    <dbReference type="NCBI Taxonomy" id="360411"/>
    <lineage>
        <taxon>Bacteria</taxon>
        <taxon>Bacillati</taxon>
        <taxon>Chloroflexota</taxon>
        <taxon>Anaerolineae</taxon>
        <taxon>Anaerolineales</taxon>
        <taxon>Anaerolineaceae</taxon>
        <taxon>Bellilinea</taxon>
    </lineage>
</organism>
<dbReference type="EMBL" id="DSXR01000105">
    <property type="protein sequence ID" value="HGS88056.1"/>
    <property type="molecule type" value="Genomic_DNA"/>
</dbReference>
<protein>
    <submittedName>
        <fullName evidence="1">Uncharacterized protein</fullName>
    </submittedName>
</protein>
<sequence length="444" mass="49894">MSNQNLESPSQNLKKIIESARRMGVELDENEALQWLAAMGSMRKEDDVAIDVRQGVFGHRITLLDFSPERLEYFRRVGKLVEFSDVPGLVETALALSGSAAQSRIQSYPGDADFFERVNIKAATREEACRVLAKIMREKALATARGDTYQLIEVKFGSYPQDVEHKGRLHKAGAPIAWSPAEIAAGSLSETYLQGEPVAITWDEAALEPGWCKLDWVIADPIDQTLVNASNMLDVTWEAPDGRITPLDGYLDPYFQEVYLDAESIPIFTKLAKQVDSNALDDYVAALEKEVRKYVTSSPNYGKAAKRMYNIFRLTGKYEEAAYLRELFDEPATVLYQIWSLIRTIDDTFSAGSSLPLQTLLHETDRLIVTVVDVLEGEKETEIVRMLLKLRSILGNEVPGQELSPQAEAARDEVINLVNNFFYEKLTGVPQIKEYMEQLAQKPK</sequence>
<reference evidence="1" key="1">
    <citation type="journal article" date="2020" name="mSystems">
        <title>Genome- and Community-Level Interaction Insights into Carbon Utilization and Element Cycling Functions of Hydrothermarchaeota in Hydrothermal Sediment.</title>
        <authorList>
            <person name="Zhou Z."/>
            <person name="Liu Y."/>
            <person name="Xu W."/>
            <person name="Pan J."/>
            <person name="Luo Z.H."/>
            <person name="Li M."/>
        </authorList>
    </citation>
    <scope>NUCLEOTIDE SEQUENCE [LARGE SCALE GENOMIC DNA]</scope>
    <source>
        <strain evidence="1">SpSt-556</strain>
    </source>
</reference>
<comment type="caution">
    <text evidence="1">The sequence shown here is derived from an EMBL/GenBank/DDBJ whole genome shotgun (WGS) entry which is preliminary data.</text>
</comment>
<accession>A0A7C4L092</accession>
<evidence type="ECO:0000313" key="1">
    <source>
        <dbReference type="EMBL" id="HGS88056.1"/>
    </source>
</evidence>
<proteinExistence type="predicted"/>
<gene>
    <name evidence="1" type="ORF">ENT17_10610</name>
</gene>
<dbReference type="AlphaFoldDB" id="A0A7C4L092"/>
<name>A0A7C4L092_9CHLR</name>